<accession>A0A6H1ZFS8</accession>
<proteinExistence type="predicted"/>
<evidence type="ECO:0000313" key="3">
    <source>
        <dbReference type="EMBL" id="QJH94171.1"/>
    </source>
</evidence>
<name>A0A6H1ZFS8_9ZZZZ</name>
<reference evidence="2" key="1">
    <citation type="submission" date="2020-03" db="EMBL/GenBank/DDBJ databases">
        <title>The deep terrestrial virosphere.</title>
        <authorList>
            <person name="Holmfeldt K."/>
            <person name="Nilsson E."/>
            <person name="Simone D."/>
            <person name="Lopez-Fernandez M."/>
            <person name="Wu X."/>
            <person name="de Brujin I."/>
            <person name="Lundin D."/>
            <person name="Andersson A."/>
            <person name="Bertilsson S."/>
            <person name="Dopson M."/>
        </authorList>
    </citation>
    <scope>NUCLEOTIDE SEQUENCE</scope>
    <source>
        <strain evidence="2">TM448A00373</strain>
        <strain evidence="3">TM448B00195</strain>
    </source>
</reference>
<keyword evidence="1" id="KW-0472">Membrane</keyword>
<feature type="transmembrane region" description="Helical" evidence="1">
    <location>
        <begin position="26"/>
        <end position="47"/>
    </location>
</feature>
<keyword evidence="1" id="KW-1133">Transmembrane helix</keyword>
<dbReference type="EMBL" id="MT144597">
    <property type="protein sequence ID" value="QJH94171.1"/>
    <property type="molecule type" value="Genomic_DNA"/>
</dbReference>
<evidence type="ECO:0000256" key="1">
    <source>
        <dbReference type="SAM" id="Phobius"/>
    </source>
</evidence>
<protein>
    <submittedName>
        <fullName evidence="2">Uncharacterized protein</fullName>
    </submittedName>
</protein>
<dbReference type="EMBL" id="MT144007">
    <property type="protein sequence ID" value="QJA46319.1"/>
    <property type="molecule type" value="Genomic_DNA"/>
</dbReference>
<evidence type="ECO:0000313" key="2">
    <source>
        <dbReference type="EMBL" id="QJA46319.1"/>
    </source>
</evidence>
<dbReference type="AlphaFoldDB" id="A0A6H1ZFS8"/>
<organism evidence="2">
    <name type="scientific">viral metagenome</name>
    <dbReference type="NCBI Taxonomy" id="1070528"/>
    <lineage>
        <taxon>unclassified sequences</taxon>
        <taxon>metagenomes</taxon>
        <taxon>organismal metagenomes</taxon>
    </lineage>
</organism>
<gene>
    <name evidence="2" type="ORF">TM448A00373_0026</name>
    <name evidence="3" type="ORF">TM448B00195_0011</name>
</gene>
<sequence length="54" mass="6468">MKNIFLQLLILAGVYPVYLMYKFGYYNGFVCWILEMGLWYAFCWSIIKLAKDES</sequence>
<keyword evidence="1" id="KW-0812">Transmembrane</keyword>